<organism evidence="2 3">
    <name type="scientific">Lentinus brumalis</name>
    <dbReference type="NCBI Taxonomy" id="2498619"/>
    <lineage>
        <taxon>Eukaryota</taxon>
        <taxon>Fungi</taxon>
        <taxon>Dikarya</taxon>
        <taxon>Basidiomycota</taxon>
        <taxon>Agaricomycotina</taxon>
        <taxon>Agaricomycetes</taxon>
        <taxon>Polyporales</taxon>
        <taxon>Polyporaceae</taxon>
        <taxon>Lentinus</taxon>
    </lineage>
</organism>
<feature type="chain" id="PRO_5016571247" description="F-box domain-containing protein" evidence="1">
    <location>
        <begin position="17"/>
        <end position="527"/>
    </location>
</feature>
<dbReference type="InterPro" id="IPR032675">
    <property type="entry name" value="LRR_dom_sf"/>
</dbReference>
<proteinExistence type="predicted"/>
<protein>
    <recommendedName>
        <fullName evidence="4">F-box domain-containing protein</fullName>
    </recommendedName>
</protein>
<keyword evidence="1" id="KW-0732">Signal</keyword>
<accession>A0A371D157</accession>
<dbReference type="AlphaFoldDB" id="A0A371D157"/>
<evidence type="ECO:0000313" key="2">
    <source>
        <dbReference type="EMBL" id="RDX46245.1"/>
    </source>
</evidence>
<dbReference type="EMBL" id="KZ857429">
    <property type="protein sequence ID" value="RDX46245.1"/>
    <property type="molecule type" value="Genomic_DNA"/>
</dbReference>
<evidence type="ECO:0008006" key="4">
    <source>
        <dbReference type="Google" id="ProtNLM"/>
    </source>
</evidence>
<evidence type="ECO:0000256" key="1">
    <source>
        <dbReference type="SAM" id="SignalP"/>
    </source>
</evidence>
<reference evidence="2 3" key="1">
    <citation type="journal article" date="2018" name="Biotechnol. Biofuels">
        <title>Integrative visual omics of the white-rot fungus Polyporus brumalis exposes the biotechnological potential of its oxidative enzymes for delignifying raw plant biomass.</title>
        <authorList>
            <person name="Miyauchi S."/>
            <person name="Rancon A."/>
            <person name="Drula E."/>
            <person name="Hage H."/>
            <person name="Chaduli D."/>
            <person name="Favel A."/>
            <person name="Grisel S."/>
            <person name="Henrissat B."/>
            <person name="Herpoel-Gimbert I."/>
            <person name="Ruiz-Duenas F.J."/>
            <person name="Chevret D."/>
            <person name="Hainaut M."/>
            <person name="Lin J."/>
            <person name="Wang M."/>
            <person name="Pangilinan J."/>
            <person name="Lipzen A."/>
            <person name="Lesage-Meessen L."/>
            <person name="Navarro D."/>
            <person name="Riley R."/>
            <person name="Grigoriev I.V."/>
            <person name="Zhou S."/>
            <person name="Raouche S."/>
            <person name="Rosso M.N."/>
        </authorList>
    </citation>
    <scope>NUCLEOTIDE SEQUENCE [LARGE SCALE GENOMIC DNA]</scope>
    <source>
        <strain evidence="2 3">BRFM 1820</strain>
    </source>
</reference>
<dbReference type="OrthoDB" id="2740834at2759"/>
<dbReference type="SUPFAM" id="SSF52047">
    <property type="entry name" value="RNI-like"/>
    <property type="match status" value="1"/>
</dbReference>
<keyword evidence="3" id="KW-1185">Reference proteome</keyword>
<sequence>MRMLFSSCCKWVRLACVPVLFRNITVELYCPLHRDTFVNSSLWPLIRSLTLVDMCPDAGAPERSEEDLAKYRPLRYAENILTCGVFDPHVLDDVLTNMTGLVALRFKLSSGGVLPHGLPWKALKVALSSTHLRELTLDCLRTTLHCPTDWPSELHALAIMPLPPLTALRYRLSPSRQAPRAYSSEMDVMNTLVERLHESLVVLELPVELANLHSMSHVQWPHLRELRLIGELSPSPPLPLVSVLLNMPRLRVLDLKLTPLGGSDMPPLWPPDYHVSAEQRRPSFELETLAISYPHAHDKFFSHLAPTMHNLSLRCLPHYSTYLWMRTDRYLSMTAGRGWHCSVPASSSMLRILQACPSSPLQGLEIEYRADHGDAALLPRIAVAFPALTSLKIYRYREHGDVTVPVEAIAQRLSTLRLLRTLRLHLDFYDTPERTMPSRRTRELIYDPNELREFHRGRLTNTARVFARLLAPSVESIWMLHPASYKVTEWAGFGVTPAGSAGTPDAEVVPICKDWIYRFRVPGLKSV</sequence>
<dbReference type="Gene3D" id="3.80.10.10">
    <property type="entry name" value="Ribonuclease Inhibitor"/>
    <property type="match status" value="1"/>
</dbReference>
<feature type="signal peptide" evidence="1">
    <location>
        <begin position="1"/>
        <end position="16"/>
    </location>
</feature>
<name>A0A371D157_9APHY</name>
<evidence type="ECO:0000313" key="3">
    <source>
        <dbReference type="Proteomes" id="UP000256964"/>
    </source>
</evidence>
<dbReference type="Proteomes" id="UP000256964">
    <property type="component" value="Unassembled WGS sequence"/>
</dbReference>
<gene>
    <name evidence="2" type="ORF">OH76DRAFT_1407154</name>
</gene>